<organism evidence="2 3">
    <name type="scientific">Ananas comosus</name>
    <name type="common">Pineapple</name>
    <name type="synonym">Ananas ananas</name>
    <dbReference type="NCBI Taxonomy" id="4615"/>
    <lineage>
        <taxon>Eukaryota</taxon>
        <taxon>Viridiplantae</taxon>
        <taxon>Streptophyta</taxon>
        <taxon>Embryophyta</taxon>
        <taxon>Tracheophyta</taxon>
        <taxon>Spermatophyta</taxon>
        <taxon>Magnoliopsida</taxon>
        <taxon>Liliopsida</taxon>
        <taxon>Poales</taxon>
        <taxon>Bromeliaceae</taxon>
        <taxon>Bromelioideae</taxon>
        <taxon>Ananas</taxon>
    </lineage>
</organism>
<feature type="compositionally biased region" description="Polar residues" evidence="1">
    <location>
        <begin position="87"/>
        <end position="107"/>
    </location>
</feature>
<protein>
    <submittedName>
        <fullName evidence="3">Uncharacterized protein LOC109724379 isoform X1</fullName>
    </submittedName>
</protein>
<proteinExistence type="predicted"/>
<name>A0A6P5GLD5_ANACO</name>
<evidence type="ECO:0000256" key="1">
    <source>
        <dbReference type="SAM" id="MobiDB-lite"/>
    </source>
</evidence>
<keyword evidence="2" id="KW-1185">Reference proteome</keyword>
<feature type="region of interest" description="Disordered" evidence="1">
    <location>
        <begin position="55"/>
        <end position="109"/>
    </location>
</feature>
<gene>
    <name evidence="3" type="primary">LOC109724379</name>
</gene>
<reference evidence="2" key="1">
    <citation type="journal article" date="2015" name="Nat. Genet.">
        <title>The pineapple genome and the evolution of CAM photosynthesis.</title>
        <authorList>
            <person name="Ming R."/>
            <person name="VanBuren R."/>
            <person name="Wai C.M."/>
            <person name="Tang H."/>
            <person name="Schatz M.C."/>
            <person name="Bowers J.E."/>
            <person name="Lyons E."/>
            <person name="Wang M.L."/>
            <person name="Chen J."/>
            <person name="Biggers E."/>
            <person name="Zhang J."/>
            <person name="Huang L."/>
            <person name="Zhang L."/>
            <person name="Miao W."/>
            <person name="Zhang J."/>
            <person name="Ye Z."/>
            <person name="Miao C."/>
            <person name="Lin Z."/>
            <person name="Wang H."/>
            <person name="Zhou H."/>
            <person name="Yim W.C."/>
            <person name="Priest H.D."/>
            <person name="Zheng C."/>
            <person name="Woodhouse M."/>
            <person name="Edger P.P."/>
            <person name="Guyot R."/>
            <person name="Guo H.B."/>
            <person name="Guo H."/>
            <person name="Zheng G."/>
            <person name="Singh R."/>
            <person name="Sharma A."/>
            <person name="Min X."/>
            <person name="Zheng Y."/>
            <person name="Lee H."/>
            <person name="Gurtowski J."/>
            <person name="Sedlazeck F.J."/>
            <person name="Harkess A."/>
            <person name="McKain M.R."/>
            <person name="Liao Z."/>
            <person name="Fang J."/>
            <person name="Liu J."/>
            <person name="Zhang X."/>
            <person name="Zhang Q."/>
            <person name="Hu W."/>
            <person name="Qin Y."/>
            <person name="Wang K."/>
            <person name="Chen L.Y."/>
            <person name="Shirley N."/>
            <person name="Lin Y.R."/>
            <person name="Liu L.Y."/>
            <person name="Hernandez A.G."/>
            <person name="Wright C.L."/>
            <person name="Bulone V."/>
            <person name="Tuskan G.A."/>
            <person name="Heath K."/>
            <person name="Zee F."/>
            <person name="Moore P.H."/>
            <person name="Sunkar R."/>
            <person name="Leebens-Mack J.H."/>
            <person name="Mockler T."/>
            <person name="Bennetzen J.L."/>
            <person name="Freeling M."/>
            <person name="Sankoff D."/>
            <person name="Paterson A.H."/>
            <person name="Zhu X."/>
            <person name="Yang X."/>
            <person name="Smith J.A."/>
            <person name="Cushman J.C."/>
            <person name="Paull R.E."/>
            <person name="Yu Q."/>
        </authorList>
    </citation>
    <scope>NUCLEOTIDE SEQUENCE [LARGE SCALE GENOMIC DNA]</scope>
    <source>
        <strain evidence="2">cv. F153</strain>
    </source>
</reference>
<dbReference type="Proteomes" id="UP000515123">
    <property type="component" value="Linkage group 18"/>
</dbReference>
<evidence type="ECO:0000313" key="2">
    <source>
        <dbReference type="Proteomes" id="UP000515123"/>
    </source>
</evidence>
<accession>A0A6P5GLD5</accession>
<evidence type="ECO:0000313" key="3">
    <source>
        <dbReference type="RefSeq" id="XP_020108764.1"/>
    </source>
</evidence>
<dbReference type="AlphaFoldDB" id="A0A6P5GLD5"/>
<reference evidence="3" key="2">
    <citation type="submission" date="2025-08" db="UniProtKB">
        <authorList>
            <consortium name="RefSeq"/>
        </authorList>
    </citation>
    <scope>IDENTIFICATION</scope>
    <source>
        <tissue evidence="3">Leaf</tissue>
    </source>
</reference>
<dbReference type="RefSeq" id="XP_020108764.1">
    <property type="nucleotide sequence ID" value="XM_020253175.1"/>
</dbReference>
<sequence>MDLRSSFALGVHDNNLSFVALFSRSLKAGLVPIQHSGETKILHYLGSLSAAVSSSSSAEKGVKSKWLGSRPGRARTLHLKPFPASPSLDTPTHQTPSTGRPTPSSATAPRAIPEIRSYQVETCFDHQLDALHIHRI</sequence>
<dbReference type="GeneID" id="109724379"/>